<gene>
    <name evidence="15" type="ORF">CH333_00705</name>
</gene>
<dbReference type="InterPro" id="IPR012910">
    <property type="entry name" value="Plug_dom"/>
</dbReference>
<evidence type="ECO:0000256" key="10">
    <source>
        <dbReference type="PROSITE-ProRule" id="PRU01360"/>
    </source>
</evidence>
<feature type="chain" id="PRO_5012850662" description="TonB-dependent receptor plug domain-containing protein" evidence="12">
    <location>
        <begin position="18"/>
        <end position="903"/>
    </location>
</feature>
<dbReference type="EMBL" id="NOZQ01000010">
    <property type="protein sequence ID" value="OYD17510.1"/>
    <property type="molecule type" value="Genomic_DNA"/>
</dbReference>
<dbReference type="InterPro" id="IPR037066">
    <property type="entry name" value="Plug_dom_sf"/>
</dbReference>
<dbReference type="InterPro" id="IPR036942">
    <property type="entry name" value="Beta-barrel_TonB_sf"/>
</dbReference>
<evidence type="ECO:0000256" key="8">
    <source>
        <dbReference type="ARBA" id="ARBA00023170"/>
    </source>
</evidence>
<dbReference type="PANTHER" id="PTHR30069">
    <property type="entry name" value="TONB-DEPENDENT OUTER MEMBRANE RECEPTOR"/>
    <property type="match status" value="1"/>
</dbReference>
<feature type="signal peptide" evidence="12">
    <location>
        <begin position="1"/>
        <end position="17"/>
    </location>
</feature>
<keyword evidence="3 10" id="KW-1134">Transmembrane beta strand</keyword>
<protein>
    <recommendedName>
        <fullName evidence="17">TonB-dependent receptor plug domain-containing protein</fullName>
    </recommendedName>
</protein>
<evidence type="ECO:0000259" key="13">
    <source>
        <dbReference type="Pfam" id="PF00593"/>
    </source>
</evidence>
<dbReference type="PANTHER" id="PTHR30069:SF29">
    <property type="entry name" value="HEMOGLOBIN AND HEMOGLOBIN-HAPTOGLOBIN-BINDING PROTEIN 1-RELATED"/>
    <property type="match status" value="1"/>
</dbReference>
<evidence type="ECO:0000313" key="16">
    <source>
        <dbReference type="Proteomes" id="UP000215215"/>
    </source>
</evidence>
<accession>A0A235BYS8</accession>
<dbReference type="InterPro" id="IPR039426">
    <property type="entry name" value="TonB-dep_rcpt-like"/>
</dbReference>
<dbReference type="Gene3D" id="2.170.130.10">
    <property type="entry name" value="TonB-dependent receptor, plug domain"/>
    <property type="match status" value="1"/>
</dbReference>
<dbReference type="Gene3D" id="2.60.40.1120">
    <property type="entry name" value="Carboxypeptidase-like, regulatory domain"/>
    <property type="match status" value="1"/>
</dbReference>
<dbReference type="GO" id="GO:0015344">
    <property type="term" value="F:siderophore uptake transmembrane transporter activity"/>
    <property type="evidence" value="ECO:0007669"/>
    <property type="project" value="TreeGrafter"/>
</dbReference>
<feature type="domain" description="TonB-dependent receptor plug" evidence="14">
    <location>
        <begin position="121"/>
        <end position="213"/>
    </location>
</feature>
<evidence type="ECO:0000313" key="15">
    <source>
        <dbReference type="EMBL" id="OYD17510.1"/>
    </source>
</evidence>
<evidence type="ECO:0000256" key="12">
    <source>
        <dbReference type="SAM" id="SignalP"/>
    </source>
</evidence>
<reference evidence="15 16" key="1">
    <citation type="submission" date="2017-07" db="EMBL/GenBank/DDBJ databases">
        <title>Recovery of genomes from metagenomes via a dereplication, aggregation, and scoring strategy.</title>
        <authorList>
            <person name="Sieber C.M."/>
            <person name="Probst A.J."/>
            <person name="Sharrar A."/>
            <person name="Thomas B.C."/>
            <person name="Hess M."/>
            <person name="Tringe S.G."/>
            <person name="Banfield J.F."/>
        </authorList>
    </citation>
    <scope>NUCLEOTIDE SEQUENCE [LARGE SCALE GENOMIC DNA]</scope>
    <source>
        <strain evidence="15">JGI_Cruoil_03_44_89</strain>
    </source>
</reference>
<evidence type="ECO:0008006" key="17">
    <source>
        <dbReference type="Google" id="ProtNLM"/>
    </source>
</evidence>
<evidence type="ECO:0000256" key="11">
    <source>
        <dbReference type="RuleBase" id="RU003357"/>
    </source>
</evidence>
<evidence type="ECO:0000256" key="3">
    <source>
        <dbReference type="ARBA" id="ARBA00022452"/>
    </source>
</evidence>
<dbReference type="SUPFAM" id="SSF56935">
    <property type="entry name" value="Porins"/>
    <property type="match status" value="1"/>
</dbReference>
<comment type="caution">
    <text evidence="15">The sequence shown here is derived from an EMBL/GenBank/DDBJ whole genome shotgun (WGS) entry which is preliminary data.</text>
</comment>
<feature type="domain" description="TonB-dependent receptor-like beta-barrel" evidence="13">
    <location>
        <begin position="330"/>
        <end position="840"/>
    </location>
</feature>
<dbReference type="Pfam" id="PF13715">
    <property type="entry name" value="CarbopepD_reg_2"/>
    <property type="match status" value="1"/>
</dbReference>
<keyword evidence="7 10" id="KW-0472">Membrane</keyword>
<comment type="similarity">
    <text evidence="10 11">Belongs to the TonB-dependent receptor family.</text>
</comment>
<evidence type="ECO:0000256" key="4">
    <source>
        <dbReference type="ARBA" id="ARBA00022692"/>
    </source>
</evidence>
<keyword evidence="4 10" id="KW-0812">Transmembrane</keyword>
<dbReference type="PROSITE" id="PS52016">
    <property type="entry name" value="TONB_DEPENDENT_REC_3"/>
    <property type="match status" value="1"/>
</dbReference>
<evidence type="ECO:0000256" key="9">
    <source>
        <dbReference type="ARBA" id="ARBA00023237"/>
    </source>
</evidence>
<evidence type="ECO:0000259" key="14">
    <source>
        <dbReference type="Pfam" id="PF07715"/>
    </source>
</evidence>
<evidence type="ECO:0000256" key="1">
    <source>
        <dbReference type="ARBA" id="ARBA00004571"/>
    </source>
</evidence>
<keyword evidence="8" id="KW-0675">Receptor</keyword>
<dbReference type="InterPro" id="IPR000531">
    <property type="entry name" value="Beta-barrel_TonB"/>
</dbReference>
<keyword evidence="5 12" id="KW-0732">Signal</keyword>
<dbReference type="Pfam" id="PF00593">
    <property type="entry name" value="TonB_dep_Rec_b-barrel"/>
    <property type="match status" value="1"/>
</dbReference>
<dbReference type="SUPFAM" id="SSF49464">
    <property type="entry name" value="Carboxypeptidase regulatory domain-like"/>
    <property type="match status" value="1"/>
</dbReference>
<comment type="subcellular location">
    <subcellularLocation>
        <location evidence="1 10">Cell outer membrane</location>
        <topology evidence="1 10">Multi-pass membrane protein</topology>
    </subcellularLocation>
</comment>
<dbReference type="Proteomes" id="UP000215215">
    <property type="component" value="Unassembled WGS sequence"/>
</dbReference>
<sequence length="903" mass="104007">MKKAILFLILLSTGVYAGVTGKLAGKIVDTETGQPLPSVNIFIPDTRFGAATDEYGEYYIIQLPPGEYTLRAEMMGYRSVTVKKVEVRIDRTTIINFELKPTVIEVPGITVTAERPLIEHDVTASVRYASRKEIERTPNVERSTELVRLQPGVTGSHVRGGRTSETVYYIDGIAVRHPIHGATAALDLDVMSIEEMEMLTGGFNAEYGEAQSGVVNIVTREGSKRLSSEVLYKTDNLSPKECSFNTDYAAFAFGGPIPFLPVDARFFFSGSGSFTDTYLNNHRTRDEREFLGMSYHDRQSNSTNFNLKLTYNISPNYKLNLGYRRGYQCYSGYEGGGFNWDWKNLPDSTNNTEKITTQAVLSFTHSLSENSFYSIHLGHLFTHSHDDLWGRTPPEFWHWEYYWEDTLWEYEWGYARLLQDSTVIDSFAIDSIAVDSAVVDSEYVENASWGWHHDAYGFVDEGVYQYWSDDSSWVWTTKFNFTSQIHPRHLIKFGFNVDYEDVSYVNIQYYGSFRSPGAERPGPWPDYGLYRWVFEHGHPWLGAIYLQDKMELPGLVVNIGARLDYFTPGEAILGDTLYQQQWEKATGLEWELEPTQFFSPRLGISHPISERTSIYFNYGRFQQIPQLQYLFRDPWTGTWCGNPSLKPQKTIQYEFGLSHQFAPDLAAYIKLFNKDMYDYVGLMNVGMPPIWVWVNRGYGRARGIELELKKRYSHHTSGSISYTYQNGMGYSSWEFMEYYRGWEWEPVRGSRLDWDRNHKIVAALSIEASKGEYLFGRLPDRWRLDILWDFGSGLPYTPKDDPTLQNQGTRPFTSTVDVHLQKEFSVGKGELRLFADILNLWNNKNVKTSDKNWLNPWTGEPYKYGDADGGSHKIYTWREMQYKKNPSTFSAPRQIKLGVKLGF</sequence>
<proteinExistence type="inferred from homology"/>
<dbReference type="GO" id="GO:0044718">
    <property type="term" value="P:siderophore transmembrane transport"/>
    <property type="evidence" value="ECO:0007669"/>
    <property type="project" value="TreeGrafter"/>
</dbReference>
<evidence type="ECO:0000256" key="2">
    <source>
        <dbReference type="ARBA" id="ARBA00022448"/>
    </source>
</evidence>
<dbReference type="InterPro" id="IPR008969">
    <property type="entry name" value="CarboxyPept-like_regulatory"/>
</dbReference>
<name>A0A235BYS8_UNCW3</name>
<keyword evidence="9 10" id="KW-0998">Cell outer membrane</keyword>
<evidence type="ECO:0000256" key="6">
    <source>
        <dbReference type="ARBA" id="ARBA00023077"/>
    </source>
</evidence>
<evidence type="ECO:0000256" key="7">
    <source>
        <dbReference type="ARBA" id="ARBA00023136"/>
    </source>
</evidence>
<evidence type="ECO:0000256" key="5">
    <source>
        <dbReference type="ARBA" id="ARBA00022729"/>
    </source>
</evidence>
<dbReference type="GO" id="GO:0009279">
    <property type="term" value="C:cell outer membrane"/>
    <property type="evidence" value="ECO:0007669"/>
    <property type="project" value="UniProtKB-SubCell"/>
</dbReference>
<organism evidence="15 16">
    <name type="scientific">candidate division WOR-3 bacterium JGI_Cruoil_03_44_89</name>
    <dbReference type="NCBI Taxonomy" id="1973748"/>
    <lineage>
        <taxon>Bacteria</taxon>
        <taxon>Bacteria division WOR-3</taxon>
    </lineage>
</organism>
<keyword evidence="2 10" id="KW-0813">Transport</keyword>
<dbReference type="Pfam" id="PF07715">
    <property type="entry name" value="Plug"/>
    <property type="match status" value="1"/>
</dbReference>
<keyword evidence="6 11" id="KW-0798">TonB box</keyword>
<dbReference type="Gene3D" id="2.40.170.20">
    <property type="entry name" value="TonB-dependent receptor, beta-barrel domain"/>
    <property type="match status" value="1"/>
</dbReference>
<dbReference type="AlphaFoldDB" id="A0A235BYS8"/>